<dbReference type="EMBL" id="JBITGY010000012">
    <property type="protein sequence ID" value="MFI6503695.1"/>
    <property type="molecule type" value="Genomic_DNA"/>
</dbReference>
<evidence type="ECO:0000313" key="4">
    <source>
        <dbReference type="Proteomes" id="UP001612741"/>
    </source>
</evidence>
<proteinExistence type="predicted"/>
<dbReference type="Gene3D" id="1.10.443.10">
    <property type="entry name" value="Intergrase catalytic core"/>
    <property type="match status" value="1"/>
</dbReference>
<dbReference type="PROSITE" id="PS51898">
    <property type="entry name" value="TYR_RECOMBINASE"/>
    <property type="match status" value="1"/>
</dbReference>
<evidence type="ECO:0000256" key="1">
    <source>
        <dbReference type="ARBA" id="ARBA00023172"/>
    </source>
</evidence>
<dbReference type="InterPro" id="IPR002104">
    <property type="entry name" value="Integrase_catalytic"/>
</dbReference>
<sequence>MSRSYDVKFWKTKRNASSKKPSYVVRWIVDGKECSKTFGGSELAENFLSDLRQAARRGEWFDTDTGLPESMLKAKNARTWLEFAQAYMHLRWPHQAAKSRQASIETLVAVTLVLTNNRKSRPDTKLLRRALSRHVFLPKDRRPEPDAHVDTALRWLEAASLSMAELNEPRYARTVMEAFAVCLDGRAAAPTTFRRKRAVFHHALEYAVELGELDGNPLDRVKWKPAKPNSVVDRRVVVNPRQARELLTAVSYIGRTRGPMLAAMFACMYYAGLRPAEAQGLRKKDCFLPGDGWGHITPTRTRPQSHKLYTDSGRSFDERGLKHRAQNEDRLVPIPAVLVAILLAHIEVFGTAPDGRLFYTRGGGTFSGADYAAVWQAARALALTPDQVNSPLAGRPYHLRHAAVSLWLNAGVHAPEVAERAGHSVDVLLRTYAKCIDGQRDVANQRIEKALES</sequence>
<feature type="domain" description="Tyr recombinase" evidence="2">
    <location>
        <begin position="233"/>
        <end position="452"/>
    </location>
</feature>
<keyword evidence="4" id="KW-1185">Reference proteome</keyword>
<name>A0ABW7Z690_9ACTN</name>
<gene>
    <name evidence="3" type="ORF">ACIBG2_40360</name>
</gene>
<reference evidence="3 4" key="1">
    <citation type="submission" date="2024-10" db="EMBL/GenBank/DDBJ databases">
        <title>The Natural Products Discovery Center: Release of the First 8490 Sequenced Strains for Exploring Actinobacteria Biosynthetic Diversity.</title>
        <authorList>
            <person name="Kalkreuter E."/>
            <person name="Kautsar S.A."/>
            <person name="Yang D."/>
            <person name="Bader C.D."/>
            <person name="Teijaro C.N."/>
            <person name="Fluegel L."/>
            <person name="Davis C.M."/>
            <person name="Simpson J.R."/>
            <person name="Lauterbach L."/>
            <person name="Steele A.D."/>
            <person name="Gui C."/>
            <person name="Meng S."/>
            <person name="Li G."/>
            <person name="Viehrig K."/>
            <person name="Ye F."/>
            <person name="Su P."/>
            <person name="Kiefer A.F."/>
            <person name="Nichols A."/>
            <person name="Cepeda A.J."/>
            <person name="Yan W."/>
            <person name="Fan B."/>
            <person name="Jiang Y."/>
            <person name="Adhikari A."/>
            <person name="Zheng C.-J."/>
            <person name="Schuster L."/>
            <person name="Cowan T.M."/>
            <person name="Smanski M.J."/>
            <person name="Chevrette M.G."/>
            <person name="De Carvalho L.P.S."/>
            <person name="Shen B."/>
        </authorList>
    </citation>
    <scope>NUCLEOTIDE SEQUENCE [LARGE SCALE GENOMIC DNA]</scope>
    <source>
        <strain evidence="3 4">NPDC050545</strain>
    </source>
</reference>
<dbReference type="RefSeq" id="WP_397089453.1">
    <property type="nucleotide sequence ID" value="NZ_JBITGY010000012.1"/>
</dbReference>
<dbReference type="Proteomes" id="UP001612741">
    <property type="component" value="Unassembled WGS sequence"/>
</dbReference>
<evidence type="ECO:0000259" key="2">
    <source>
        <dbReference type="PROSITE" id="PS51898"/>
    </source>
</evidence>
<dbReference type="InterPro" id="IPR050090">
    <property type="entry name" value="Tyrosine_recombinase_XerCD"/>
</dbReference>
<accession>A0ABW7Z690</accession>
<dbReference type="SUPFAM" id="SSF56349">
    <property type="entry name" value="DNA breaking-rejoining enzymes"/>
    <property type="match status" value="1"/>
</dbReference>
<dbReference type="PANTHER" id="PTHR30349:SF64">
    <property type="entry name" value="PROPHAGE INTEGRASE INTD-RELATED"/>
    <property type="match status" value="1"/>
</dbReference>
<keyword evidence="1" id="KW-0233">DNA recombination</keyword>
<dbReference type="InterPro" id="IPR011010">
    <property type="entry name" value="DNA_brk_join_enz"/>
</dbReference>
<evidence type="ECO:0000313" key="3">
    <source>
        <dbReference type="EMBL" id="MFI6503695.1"/>
    </source>
</evidence>
<dbReference type="PANTHER" id="PTHR30349">
    <property type="entry name" value="PHAGE INTEGRASE-RELATED"/>
    <property type="match status" value="1"/>
</dbReference>
<dbReference type="InterPro" id="IPR013762">
    <property type="entry name" value="Integrase-like_cat_sf"/>
</dbReference>
<organism evidence="3 4">
    <name type="scientific">Nonomuraea typhae</name>
    <dbReference type="NCBI Taxonomy" id="2603600"/>
    <lineage>
        <taxon>Bacteria</taxon>
        <taxon>Bacillati</taxon>
        <taxon>Actinomycetota</taxon>
        <taxon>Actinomycetes</taxon>
        <taxon>Streptosporangiales</taxon>
        <taxon>Streptosporangiaceae</taxon>
        <taxon>Nonomuraea</taxon>
    </lineage>
</organism>
<comment type="caution">
    <text evidence="3">The sequence shown here is derived from an EMBL/GenBank/DDBJ whole genome shotgun (WGS) entry which is preliminary data.</text>
</comment>
<protein>
    <submittedName>
        <fullName evidence="3">Tyrosine-type recombinase/integrase</fullName>
    </submittedName>
</protein>